<dbReference type="PANTHER" id="PTHR43404">
    <property type="entry name" value="LIPOPOLYSACCHARIDE CHOLINEPHOSPHOTRANSFERASE LICD"/>
    <property type="match status" value="1"/>
</dbReference>
<name>A0A1Q9JF67_9FIRM</name>
<dbReference type="AlphaFoldDB" id="A0A1Q9JF67"/>
<dbReference type="InterPro" id="IPR007074">
    <property type="entry name" value="LicD/FKTN/FKRP_NTP_transf"/>
</dbReference>
<organism evidence="2 3">
    <name type="scientific">Hornefia porci</name>
    <dbReference type="NCBI Taxonomy" id="2652292"/>
    <lineage>
        <taxon>Bacteria</taxon>
        <taxon>Bacillati</taxon>
        <taxon>Bacillota</taxon>
        <taxon>Clostridia</taxon>
        <taxon>Peptostreptococcales</taxon>
        <taxon>Anaerovoracaceae</taxon>
        <taxon>Hornefia</taxon>
    </lineage>
</organism>
<comment type="caution">
    <text evidence="2">The sequence shown here is derived from an EMBL/GenBank/DDBJ whole genome shotgun (WGS) entry which is preliminary data.</text>
</comment>
<reference evidence="2 3" key="1">
    <citation type="journal article" date="2016" name="Appl. Environ. Microbiol.">
        <title>Function and Phylogeny of Bacterial Butyryl Coenzyme A:Acetate Transferases and Their Diversity in the Proximal Colon of Swine.</title>
        <authorList>
            <person name="Trachsel J."/>
            <person name="Bayles D.O."/>
            <person name="Looft T."/>
            <person name="Levine U.Y."/>
            <person name="Allen H.K."/>
        </authorList>
    </citation>
    <scope>NUCLEOTIDE SEQUENCE [LARGE SCALE GENOMIC DNA]</scope>
    <source>
        <strain evidence="2 3">68-3-10</strain>
    </source>
</reference>
<dbReference type="Proteomes" id="UP000187404">
    <property type="component" value="Unassembled WGS sequence"/>
</dbReference>
<feature type="domain" description="LicD/FKTN/FKRP nucleotidyltransferase" evidence="1">
    <location>
        <begin position="29"/>
        <end position="248"/>
    </location>
</feature>
<gene>
    <name evidence="2" type="ORF">BHK98_00930</name>
</gene>
<dbReference type="Pfam" id="PF04991">
    <property type="entry name" value="LicD"/>
    <property type="match status" value="1"/>
</dbReference>
<evidence type="ECO:0000259" key="1">
    <source>
        <dbReference type="Pfam" id="PF04991"/>
    </source>
</evidence>
<dbReference type="OrthoDB" id="9786100at2"/>
<dbReference type="STRING" id="1261640.BHK98_00930"/>
<keyword evidence="3" id="KW-1185">Reference proteome</keyword>
<evidence type="ECO:0000313" key="3">
    <source>
        <dbReference type="Proteomes" id="UP000187404"/>
    </source>
</evidence>
<dbReference type="EMBL" id="MJIE01000001">
    <property type="protein sequence ID" value="OLR54774.1"/>
    <property type="molecule type" value="Genomic_DNA"/>
</dbReference>
<sequence>MSYYEISEENTRELQRISLEMLLYFDRFCESHHLTYFLCGGCCIGAIRNQGFIPWDDDVDIFMKRCDYERLKELWTDTERYEIEYTSPEYECFSPAVTICDRTTTFVKTYRKDMNVSHGVAMDIFPLDGCPEGIHRVWQKLCAMLFSLFTVEKAPENHGALIKAAGRFGLFLVPGWKGKTRVWQFFERQMSKYRIENCDRITELCAGPYYMQKEYPKDAFREAVRTDFEGCRLPVPVGYDAYLTEAFGDYMRLPPEEDRKAHHEYEFIDLGTSYRQYFGTKYCVGSAGSMDRQEAKQEEEG</sequence>
<dbReference type="RefSeq" id="WP_075711793.1">
    <property type="nucleotide sequence ID" value="NZ_MJIE01000001.1"/>
</dbReference>
<proteinExistence type="predicted"/>
<accession>A0A1Q9JF67</accession>
<dbReference type="GO" id="GO:0009100">
    <property type="term" value="P:glycoprotein metabolic process"/>
    <property type="evidence" value="ECO:0007669"/>
    <property type="project" value="UniProtKB-ARBA"/>
</dbReference>
<dbReference type="PANTHER" id="PTHR43404:SF2">
    <property type="entry name" value="LIPOPOLYSACCHARIDE CHOLINEPHOSPHOTRANSFERASE LICD"/>
    <property type="match status" value="1"/>
</dbReference>
<evidence type="ECO:0000313" key="2">
    <source>
        <dbReference type="EMBL" id="OLR54774.1"/>
    </source>
</evidence>
<dbReference type="InterPro" id="IPR052942">
    <property type="entry name" value="LPS_cholinephosphotransferase"/>
</dbReference>
<protein>
    <recommendedName>
        <fullName evidence="1">LicD/FKTN/FKRP nucleotidyltransferase domain-containing protein</fullName>
    </recommendedName>
</protein>